<feature type="chain" id="PRO_5047229444" description="Right handed beta helix domain-containing protein" evidence="1">
    <location>
        <begin position="18"/>
        <end position="642"/>
    </location>
</feature>
<evidence type="ECO:0000256" key="1">
    <source>
        <dbReference type="SAM" id="SignalP"/>
    </source>
</evidence>
<dbReference type="InterPro" id="IPR011050">
    <property type="entry name" value="Pectin_lyase_fold/virulence"/>
</dbReference>
<evidence type="ECO:0000259" key="2">
    <source>
        <dbReference type="Pfam" id="PF13229"/>
    </source>
</evidence>
<gene>
    <name evidence="3" type="ORF">FHR24_002802</name>
</gene>
<keyword evidence="4" id="KW-1185">Reference proteome</keyword>
<accession>A0ABX0UBX1</accession>
<name>A0ABX0UBX1_9FLAO</name>
<organism evidence="3 4">
    <name type="scientific">Wenyingzhuangia heitensis</name>
    <dbReference type="NCBI Taxonomy" id="1487859"/>
    <lineage>
        <taxon>Bacteria</taxon>
        <taxon>Pseudomonadati</taxon>
        <taxon>Bacteroidota</taxon>
        <taxon>Flavobacteriia</taxon>
        <taxon>Flavobacteriales</taxon>
        <taxon>Flavobacteriaceae</taxon>
        <taxon>Wenyingzhuangia</taxon>
    </lineage>
</organism>
<protein>
    <recommendedName>
        <fullName evidence="2">Right handed beta helix domain-containing protein</fullName>
    </recommendedName>
</protein>
<dbReference type="InterPro" id="IPR022441">
    <property type="entry name" value="Para_beta_helix_rpt-2"/>
</dbReference>
<dbReference type="InterPro" id="IPR012334">
    <property type="entry name" value="Pectin_lyas_fold"/>
</dbReference>
<dbReference type="EMBL" id="JAASQL010000005">
    <property type="protein sequence ID" value="NIJ46318.1"/>
    <property type="molecule type" value="Genomic_DNA"/>
</dbReference>
<reference evidence="3 4" key="1">
    <citation type="submission" date="2020-03" db="EMBL/GenBank/DDBJ databases">
        <title>Genomic Encyclopedia of Type Strains, Phase IV (KMG-IV): sequencing the most valuable type-strain genomes for metagenomic binning, comparative biology and taxonomic classification.</title>
        <authorList>
            <person name="Goeker M."/>
        </authorList>
    </citation>
    <scope>NUCLEOTIDE SEQUENCE [LARGE SCALE GENOMIC DNA]</scope>
    <source>
        <strain evidence="3 4">DSM 101599</strain>
    </source>
</reference>
<feature type="domain" description="Right handed beta helix" evidence="2">
    <location>
        <begin position="194"/>
        <end position="350"/>
    </location>
</feature>
<dbReference type="InterPro" id="IPR006626">
    <property type="entry name" value="PbH1"/>
</dbReference>
<dbReference type="Proteomes" id="UP000745859">
    <property type="component" value="Unassembled WGS sequence"/>
</dbReference>
<sequence length="642" mass="71031">MKKITFLMMFCVFVVQAQTFYVDTNGTNIVSDGTYLNPYTSFKDVMDVVWSDATVVVKSGTHYLSEGIVLWGKENVIFTAENDQTIIDGSQIPENYVYNVNGALVRIVACKHVTISKLKLQNIHANHSLGLIVENSDNMLIEGNEILGIKYAVTTKAINEVGLGIPPHEYDQYGNLFLRTATALQILGSDYTDSTSNIKILNNKLYNNKTGWSETLVIKGNVTNFLIENNEVRNNSNIGIDISGHYNACEQGWQNNCGVPIEEYTHNSQANNGVIKGNLVCNNVSENGIHGAGIYVDGAKKIVVENNTVHNNDFGISVGCEKIGKSASDILVRNNLVYENKNAGIDVGGFNYYNANNGIPLDLDQEAYSGLVTNVAIVNNTIANNSNNIQDFYNGQMLISYLRNSIIKNNIFYAGGHHKRLFSMSYKLTTSHLNFDHNIFYTTDFNNDSSVLISINAKTNGQGEFLDYNDLISFTTATGHNQHAIFSNPYFVNSNTGSLNLDFHVNAISPVVGFGEMIQESYQNPVFGDYTSTGLDLDTRDRVVNNTIDVGAYQMQEQQFTDKAISFFEDLTVFPNPTSEYIYVPSTYDESTYTATNILTGTITNGVVKNGSFFMGNLQNGMYSIVFTDVSGVAKSIKIYKN</sequence>
<evidence type="ECO:0000313" key="3">
    <source>
        <dbReference type="EMBL" id="NIJ46318.1"/>
    </source>
</evidence>
<evidence type="ECO:0000313" key="4">
    <source>
        <dbReference type="Proteomes" id="UP000745859"/>
    </source>
</evidence>
<keyword evidence="1" id="KW-0732">Signal</keyword>
<dbReference type="SMART" id="SM00710">
    <property type="entry name" value="PbH1"/>
    <property type="match status" value="7"/>
</dbReference>
<dbReference type="InterPro" id="IPR039448">
    <property type="entry name" value="Beta_helix"/>
</dbReference>
<comment type="caution">
    <text evidence="3">The sequence shown here is derived from an EMBL/GenBank/DDBJ whole genome shotgun (WGS) entry which is preliminary data.</text>
</comment>
<dbReference type="Gene3D" id="2.160.20.10">
    <property type="entry name" value="Single-stranded right-handed beta-helix, Pectin lyase-like"/>
    <property type="match status" value="1"/>
</dbReference>
<dbReference type="RefSeq" id="WP_167190189.1">
    <property type="nucleotide sequence ID" value="NZ_JAASQL010000005.1"/>
</dbReference>
<dbReference type="Pfam" id="PF13229">
    <property type="entry name" value="Beta_helix"/>
    <property type="match status" value="1"/>
</dbReference>
<feature type="signal peptide" evidence="1">
    <location>
        <begin position="1"/>
        <end position="17"/>
    </location>
</feature>
<dbReference type="SUPFAM" id="SSF51126">
    <property type="entry name" value="Pectin lyase-like"/>
    <property type="match status" value="2"/>
</dbReference>
<proteinExistence type="predicted"/>
<dbReference type="NCBIfam" id="TIGR03804">
    <property type="entry name" value="para_beta_helix"/>
    <property type="match status" value="1"/>
</dbReference>